<keyword evidence="3 12" id="KW-0813">Transport</keyword>
<dbReference type="FunFam" id="1.10.3720.10:FF:000006">
    <property type="entry name" value="Glutamate/aspartate ABC transporter, permease protein GltK"/>
    <property type="match status" value="1"/>
</dbReference>
<keyword evidence="15" id="KW-1185">Reference proteome</keyword>
<dbReference type="InterPro" id="IPR000515">
    <property type="entry name" value="MetI-like"/>
</dbReference>
<comment type="similarity">
    <text evidence="2">Belongs to the binding-protein-dependent transport system permease family. HisMQ subfamily.</text>
</comment>
<dbReference type="Gene3D" id="1.10.3720.10">
    <property type="entry name" value="MetI-like"/>
    <property type="match status" value="1"/>
</dbReference>
<keyword evidence="6" id="KW-0029">Amino-acid transport</keyword>
<evidence type="ECO:0000313" key="14">
    <source>
        <dbReference type="EMBL" id="SMF68768.1"/>
    </source>
</evidence>
<evidence type="ECO:0000256" key="11">
    <source>
        <dbReference type="ARBA" id="ARBA00073645"/>
    </source>
</evidence>
<dbReference type="CDD" id="cd06261">
    <property type="entry name" value="TM_PBP2"/>
    <property type="match status" value="1"/>
</dbReference>
<dbReference type="AlphaFoldDB" id="A0A1Y6CQ53"/>
<gene>
    <name evidence="14" type="ORF">SAMN05428998_12815</name>
</gene>
<dbReference type="PANTHER" id="PTHR30614">
    <property type="entry name" value="MEMBRANE COMPONENT OF AMINO ACID ABC TRANSPORTER"/>
    <property type="match status" value="1"/>
</dbReference>
<evidence type="ECO:0000256" key="4">
    <source>
        <dbReference type="ARBA" id="ARBA00022475"/>
    </source>
</evidence>
<feature type="transmembrane region" description="Helical" evidence="12">
    <location>
        <begin position="153"/>
        <end position="177"/>
    </location>
</feature>
<dbReference type="InterPro" id="IPR043429">
    <property type="entry name" value="ArtM/GltK/GlnP/TcyL/YhdX-like"/>
</dbReference>
<dbReference type="SUPFAM" id="SSF161098">
    <property type="entry name" value="MetI-like"/>
    <property type="match status" value="1"/>
</dbReference>
<dbReference type="PROSITE" id="PS50928">
    <property type="entry name" value="ABC_TM1"/>
    <property type="match status" value="1"/>
</dbReference>
<dbReference type="GO" id="GO:0043190">
    <property type="term" value="C:ATP-binding cassette (ABC) transporter complex"/>
    <property type="evidence" value="ECO:0007669"/>
    <property type="project" value="InterPro"/>
</dbReference>
<evidence type="ECO:0000256" key="9">
    <source>
        <dbReference type="ARBA" id="ARBA00060298"/>
    </source>
</evidence>
<sequence>MLDLLFDGWERPEVRRPFLFVLFFVLLFWLDLHEGALGDGLLDALGLGHAGLEPLARALPAALVSGFLILDFWLISFLPLLWQIAVVWAELLGGFVLFVYAFNLDIPYIVVRLPIMIGTGAVTTIYVSAASIFFASIIALFGALARLSKSGPAFAIATFYISFFRGTPLLLQIFLIYLGLPQFGINLEAVPAGILALSLCYGAYMAEIFRAGIQGVPHGQSEASTALGLSRSLTLRKVVLPQAMKLIVPPTGNQFIAMLKDSSLVSVMGVLELMYLARTQGRAGFRYFEMLITAAVIYWIISFCFEMIQARIERHYGKADRR</sequence>
<comment type="function">
    <text evidence="9">Part of the ABC transporter complex GltIJKL involved in glutamate and aspartate uptake. Probably responsible for the translocation of the substrate across the membrane.</text>
</comment>
<comment type="subunit">
    <text evidence="10">The complex is composed of two ATP-binding proteins (GltL), two transmembrane proteins (GltJ and GltK) and a solute-binding protein (GltI).</text>
</comment>
<evidence type="ECO:0000313" key="15">
    <source>
        <dbReference type="Proteomes" id="UP000192917"/>
    </source>
</evidence>
<keyword evidence="8 12" id="KW-0472">Membrane</keyword>
<dbReference type="GO" id="GO:0022857">
    <property type="term" value="F:transmembrane transporter activity"/>
    <property type="evidence" value="ECO:0007669"/>
    <property type="project" value="InterPro"/>
</dbReference>
<name>A0A1Y6CQ53_9PROT</name>
<evidence type="ECO:0000259" key="13">
    <source>
        <dbReference type="PROSITE" id="PS50928"/>
    </source>
</evidence>
<dbReference type="PANTHER" id="PTHR30614:SF0">
    <property type="entry name" value="L-CYSTINE TRANSPORT SYSTEM PERMEASE PROTEIN TCYL"/>
    <property type="match status" value="1"/>
</dbReference>
<evidence type="ECO:0000256" key="2">
    <source>
        <dbReference type="ARBA" id="ARBA00010072"/>
    </source>
</evidence>
<protein>
    <recommendedName>
        <fullName evidence="11">Glutamate/aspartate import permease protein GltK</fullName>
    </recommendedName>
</protein>
<dbReference type="RefSeq" id="WP_085125462.1">
    <property type="nucleotide sequence ID" value="NZ_FWZX01000028.1"/>
</dbReference>
<evidence type="ECO:0000256" key="12">
    <source>
        <dbReference type="RuleBase" id="RU363032"/>
    </source>
</evidence>
<feature type="domain" description="ABC transmembrane type-1" evidence="13">
    <location>
        <begin position="121"/>
        <end position="309"/>
    </location>
</feature>
<comment type="subcellular location">
    <subcellularLocation>
        <location evidence="1">Cell inner membrane</location>
        <topology evidence="1">Multi-pass membrane protein</topology>
    </subcellularLocation>
    <subcellularLocation>
        <location evidence="12">Cell membrane</location>
        <topology evidence="12">Multi-pass membrane protein</topology>
    </subcellularLocation>
</comment>
<dbReference type="InterPro" id="IPR035906">
    <property type="entry name" value="MetI-like_sf"/>
</dbReference>
<keyword evidence="4" id="KW-1003">Cell membrane</keyword>
<feature type="transmembrane region" description="Helical" evidence="12">
    <location>
        <begin position="58"/>
        <end position="78"/>
    </location>
</feature>
<dbReference type="Pfam" id="PF00528">
    <property type="entry name" value="BPD_transp_1"/>
    <property type="match status" value="1"/>
</dbReference>
<dbReference type="GO" id="GO:0006865">
    <property type="term" value="P:amino acid transport"/>
    <property type="evidence" value="ECO:0007669"/>
    <property type="project" value="UniProtKB-KW"/>
</dbReference>
<keyword evidence="7 12" id="KW-1133">Transmembrane helix</keyword>
<feature type="transmembrane region" description="Helical" evidence="12">
    <location>
        <begin position="287"/>
        <end position="308"/>
    </location>
</feature>
<dbReference type="InterPro" id="IPR010065">
    <property type="entry name" value="AA_ABC_transptr_permease_3TM"/>
</dbReference>
<evidence type="ECO:0000256" key="3">
    <source>
        <dbReference type="ARBA" id="ARBA00022448"/>
    </source>
</evidence>
<organism evidence="14 15">
    <name type="scientific">Tistlia consotensis USBA 355</name>
    <dbReference type="NCBI Taxonomy" id="560819"/>
    <lineage>
        <taxon>Bacteria</taxon>
        <taxon>Pseudomonadati</taxon>
        <taxon>Pseudomonadota</taxon>
        <taxon>Alphaproteobacteria</taxon>
        <taxon>Rhodospirillales</taxon>
        <taxon>Rhodovibrionaceae</taxon>
        <taxon>Tistlia</taxon>
    </lineage>
</organism>
<feature type="transmembrane region" description="Helical" evidence="12">
    <location>
        <begin position="115"/>
        <end position="141"/>
    </location>
</feature>
<evidence type="ECO:0000256" key="5">
    <source>
        <dbReference type="ARBA" id="ARBA00022692"/>
    </source>
</evidence>
<evidence type="ECO:0000256" key="8">
    <source>
        <dbReference type="ARBA" id="ARBA00023136"/>
    </source>
</evidence>
<dbReference type="STRING" id="560819.SAMN05428998_12815"/>
<reference evidence="14 15" key="1">
    <citation type="submission" date="2017-04" db="EMBL/GenBank/DDBJ databases">
        <authorList>
            <person name="Afonso C.L."/>
            <person name="Miller P.J."/>
            <person name="Scott M.A."/>
            <person name="Spackman E."/>
            <person name="Goraichik I."/>
            <person name="Dimitrov K.M."/>
            <person name="Suarez D.L."/>
            <person name="Swayne D.E."/>
        </authorList>
    </citation>
    <scope>NUCLEOTIDE SEQUENCE [LARGE SCALE GENOMIC DNA]</scope>
    <source>
        <strain evidence="14 15">USBA 355</strain>
    </source>
</reference>
<evidence type="ECO:0000256" key="1">
    <source>
        <dbReference type="ARBA" id="ARBA00004429"/>
    </source>
</evidence>
<evidence type="ECO:0000256" key="6">
    <source>
        <dbReference type="ARBA" id="ARBA00022970"/>
    </source>
</evidence>
<feature type="transmembrane region" description="Helical" evidence="12">
    <location>
        <begin position="183"/>
        <end position="204"/>
    </location>
</feature>
<accession>A0A1Y6CQ53</accession>
<proteinExistence type="inferred from homology"/>
<evidence type="ECO:0000256" key="7">
    <source>
        <dbReference type="ARBA" id="ARBA00022989"/>
    </source>
</evidence>
<dbReference type="NCBIfam" id="TIGR01726">
    <property type="entry name" value="HEQRo_perm_3TM"/>
    <property type="match status" value="1"/>
</dbReference>
<feature type="transmembrane region" description="Helical" evidence="12">
    <location>
        <begin position="18"/>
        <end position="38"/>
    </location>
</feature>
<dbReference type="EMBL" id="FWZX01000028">
    <property type="protein sequence ID" value="SMF68768.1"/>
    <property type="molecule type" value="Genomic_DNA"/>
</dbReference>
<evidence type="ECO:0000256" key="10">
    <source>
        <dbReference type="ARBA" id="ARBA00062718"/>
    </source>
</evidence>
<keyword evidence="5 12" id="KW-0812">Transmembrane</keyword>
<feature type="transmembrane region" description="Helical" evidence="12">
    <location>
        <begin position="85"/>
        <end position="103"/>
    </location>
</feature>
<dbReference type="Proteomes" id="UP000192917">
    <property type="component" value="Unassembled WGS sequence"/>
</dbReference>